<dbReference type="InterPro" id="IPR029058">
    <property type="entry name" value="AB_hydrolase_fold"/>
</dbReference>
<protein>
    <recommendedName>
        <fullName evidence="5">Alpha/beta hydrolase family protein</fullName>
    </recommendedName>
</protein>
<sequence>MLKKARKLSICLLCITMLLVFLPSSTYASLIIGGDDFEIIGEDMLQENPTGSDKPYFSLNEVMEKLGGVKLDNKKDNTFQYKISNEKDKDIITFNKKNSQISINGKVQKDKYYEKDNKIYAPYNIFKKMKTSPSVESGLMDKLIVDPSKPKYSDVSVYNLGKDKYLFPHNIYNILDEGSTSKYITYDNNGSITVPEGNKLPLVIFLHGSYQGTGLSTYFDVGFADNMKALAKEGFVSLGLNLTPVYSLDSSDSDKNSRYKAQKYLFNKILKTHIESLKDAVNKGNDNIYGFDMKNKIDFNNVILVGHSRGGQNIFLGNEILKEMGLNVKGNISIAPANYWPAFDSYPDVPTGIILPQLDGDVITLDGRQIFDTMALQKRKSDLQLIYLYSANHNNFNSTIFKEDNSFVDAKGNILKEPMSGKVQRDFASKYIVDFSKSTIEKGNLSALSPSEDGTLYKQNVLMSFVKGGSKPLFNATSNSDFKMLLGNFKKVIASKDKEKNTAGNVRLPGVSNNYPLVSLTFKNTKDKVSFKLPNNNDFTKFDTLCLEIMQNSTDPINEGKDKMLDITLTDKNGSSYTISTEPNTNSLQHQPGKMTSISLRDEEAQTMYSNITPLSTLMIPLSKFDGKVDISKISKVDISPSKSTEQGSFLLQSMYLSYINNPNNSEVTTGLSRTMISYILIFALASFIVLIFSKKLIKHNTK</sequence>
<feature type="chain" id="PRO_5046291404" description="Alpha/beta hydrolase family protein" evidence="2">
    <location>
        <begin position="29"/>
        <end position="703"/>
    </location>
</feature>
<keyword evidence="1" id="KW-1133">Transmembrane helix</keyword>
<organism evidence="3 4">
    <name type="scientific">Terrisporobacter glycolicus ATCC 14880 = DSM 1288</name>
    <dbReference type="NCBI Taxonomy" id="1121315"/>
    <lineage>
        <taxon>Bacteria</taxon>
        <taxon>Bacillati</taxon>
        <taxon>Bacillota</taxon>
        <taxon>Clostridia</taxon>
        <taxon>Peptostreptococcales</taxon>
        <taxon>Peptostreptococcaceae</taxon>
        <taxon>Terrisporobacter</taxon>
    </lineage>
</organism>
<evidence type="ECO:0008006" key="5">
    <source>
        <dbReference type="Google" id="ProtNLM"/>
    </source>
</evidence>
<dbReference type="Gene3D" id="3.40.50.1820">
    <property type="entry name" value="alpha/beta hydrolase"/>
    <property type="match status" value="1"/>
</dbReference>
<feature type="signal peptide" evidence="2">
    <location>
        <begin position="1"/>
        <end position="28"/>
    </location>
</feature>
<keyword evidence="1" id="KW-0812">Transmembrane</keyword>
<evidence type="ECO:0000313" key="4">
    <source>
        <dbReference type="Proteomes" id="UP001348492"/>
    </source>
</evidence>
<dbReference type="SUPFAM" id="SSF53474">
    <property type="entry name" value="alpha/beta-Hydrolases"/>
    <property type="match status" value="1"/>
</dbReference>
<keyword evidence="1" id="KW-0472">Membrane</keyword>
<keyword evidence="2" id="KW-0732">Signal</keyword>
<gene>
    <name evidence="3" type="ORF">TEGL_05240</name>
</gene>
<dbReference type="Proteomes" id="UP001348492">
    <property type="component" value="Chromosome"/>
</dbReference>
<proteinExistence type="predicted"/>
<evidence type="ECO:0000256" key="2">
    <source>
        <dbReference type="SAM" id="SignalP"/>
    </source>
</evidence>
<accession>A0ABZ2EQU9</accession>
<dbReference type="EMBL" id="CP117523">
    <property type="protein sequence ID" value="WWD82149.1"/>
    <property type="molecule type" value="Genomic_DNA"/>
</dbReference>
<evidence type="ECO:0000256" key="1">
    <source>
        <dbReference type="SAM" id="Phobius"/>
    </source>
</evidence>
<evidence type="ECO:0000313" key="3">
    <source>
        <dbReference type="EMBL" id="WWD82149.1"/>
    </source>
</evidence>
<name>A0ABZ2EQU9_9FIRM</name>
<keyword evidence="4" id="KW-1185">Reference proteome</keyword>
<dbReference type="RefSeq" id="WP_027626990.1">
    <property type="nucleotide sequence ID" value="NZ_CP117523.1"/>
</dbReference>
<feature type="transmembrane region" description="Helical" evidence="1">
    <location>
        <begin position="676"/>
        <end position="694"/>
    </location>
</feature>
<reference evidence="3 4" key="1">
    <citation type="journal article" date="2023" name="PLoS ONE">
        <title>Genome-based metabolic and phylogenomic analysis of three Terrisporobacter species.</title>
        <authorList>
            <person name="Boer T."/>
            <person name="Bengelsdorf F.R."/>
            <person name="Bomeke M."/>
            <person name="Daniel R."/>
            <person name="Poehlein A."/>
        </authorList>
    </citation>
    <scope>NUCLEOTIDE SEQUENCE [LARGE SCALE GENOMIC DNA]</scope>
    <source>
        <strain evidence="3 4">DSM 1288</strain>
    </source>
</reference>